<keyword evidence="2" id="KW-0067">ATP-binding</keyword>
<dbReference type="PROSITE" id="PS00688">
    <property type="entry name" value="SIGMA54_INTERACT_3"/>
    <property type="match status" value="1"/>
</dbReference>
<reference evidence="7 8" key="1">
    <citation type="submission" date="2023-08" db="EMBL/GenBank/DDBJ databases">
        <title>Helicovermis profunda gen. nov., sp. nov., a novel mesophilic, fermentative bacterium within the Bacillota from a deep-sea hydrothermal vent chimney.</title>
        <authorList>
            <person name="Miyazaki U."/>
            <person name="Mizutani D."/>
            <person name="Hashimoto Y."/>
            <person name="Tame A."/>
            <person name="Sawayama S."/>
            <person name="Miyazaki J."/>
            <person name="Takai K."/>
            <person name="Nakagawa S."/>
        </authorList>
    </citation>
    <scope>NUCLEOTIDE SEQUENCE [LARGE SCALE GENOMIC DNA]</scope>
    <source>
        <strain evidence="7 8">S502</strain>
    </source>
</reference>
<dbReference type="Gene3D" id="1.10.10.60">
    <property type="entry name" value="Homeodomain-like"/>
    <property type="match status" value="1"/>
</dbReference>
<name>A0AAU9EB38_9FIRM</name>
<dbReference type="SMART" id="SM00382">
    <property type="entry name" value="AAA"/>
    <property type="match status" value="1"/>
</dbReference>
<evidence type="ECO:0000256" key="2">
    <source>
        <dbReference type="ARBA" id="ARBA00022840"/>
    </source>
</evidence>
<dbReference type="RefSeq" id="WP_338536122.1">
    <property type="nucleotide sequence ID" value="NZ_AP028654.1"/>
</dbReference>
<dbReference type="PRINTS" id="PR01590">
    <property type="entry name" value="HTHFIS"/>
</dbReference>
<dbReference type="PROSITE" id="PS00676">
    <property type="entry name" value="SIGMA54_INTERACT_2"/>
    <property type="match status" value="1"/>
</dbReference>
<sequence length="466" mass="53167">MKNIYNINNLYNLLDYVSDGIQIFDQNAKLIYCNKKASQVDDINIELSLGKSILEIYPSLSEETSTLLEVIKTGKPIIDKEQTFTTYRGSVITTINTTLPIYDKENIFGAVEISRNITDIKELSEKYVDLKTKVYSNKKIKISDIDTSKYIFDDIVTKNIDFEKLKKHALKAANLEIPILISGETGTGKELLVHSIHSESKRKNNSFIAQNCAALPLGLLEGILFGSVKGGFTGAANRKGLFEIADGGTLFLDELNSMPLELQGKLLRVIQDGVVRRVGDIKTRKVDVRIIAALNIDPFTAMNSNLLRKDLYFRLSTLSLNIPPLRERKEDIPILIKHFINKFNKKFNKNILGVVKETEKLFIEYNWPGNVRELEHVIESAVSMTENRYVNNEFLPKNLEKFAKELLVDEKYKHEYSLKKVIEKTEKNMIEKIFKESMGNVTTSSKVLGIPRQTLQYKIKKYKIKL</sequence>
<dbReference type="PROSITE" id="PS00675">
    <property type="entry name" value="SIGMA54_INTERACT_1"/>
    <property type="match status" value="1"/>
</dbReference>
<evidence type="ECO:0000256" key="1">
    <source>
        <dbReference type="ARBA" id="ARBA00022741"/>
    </source>
</evidence>
<dbReference type="InterPro" id="IPR025943">
    <property type="entry name" value="Sigma_54_int_dom_ATP-bd_2"/>
</dbReference>
<dbReference type="AlphaFoldDB" id="A0AAU9EB38"/>
<evidence type="ECO:0000256" key="4">
    <source>
        <dbReference type="ARBA" id="ARBA00023125"/>
    </source>
</evidence>
<dbReference type="InterPro" id="IPR009057">
    <property type="entry name" value="Homeodomain-like_sf"/>
</dbReference>
<dbReference type="GO" id="GO:0006355">
    <property type="term" value="P:regulation of DNA-templated transcription"/>
    <property type="evidence" value="ECO:0007669"/>
    <property type="project" value="InterPro"/>
</dbReference>
<keyword evidence="3" id="KW-0805">Transcription regulation</keyword>
<dbReference type="Pfam" id="PF02954">
    <property type="entry name" value="HTH_8"/>
    <property type="match status" value="1"/>
</dbReference>
<dbReference type="Pfam" id="PF00158">
    <property type="entry name" value="Sigma54_activat"/>
    <property type="match status" value="1"/>
</dbReference>
<keyword evidence="8" id="KW-1185">Reference proteome</keyword>
<evidence type="ECO:0000259" key="6">
    <source>
        <dbReference type="PROSITE" id="PS50045"/>
    </source>
</evidence>
<dbReference type="PROSITE" id="PS50045">
    <property type="entry name" value="SIGMA54_INTERACT_4"/>
    <property type="match status" value="1"/>
</dbReference>
<dbReference type="InterPro" id="IPR058031">
    <property type="entry name" value="AAA_lid_NorR"/>
</dbReference>
<evidence type="ECO:0000313" key="7">
    <source>
        <dbReference type="EMBL" id="BEP27752.1"/>
    </source>
</evidence>
<gene>
    <name evidence="7" type="primary">rocR</name>
    <name evidence="7" type="ORF">HLPR_00830</name>
</gene>
<feature type="domain" description="Sigma-54 factor interaction" evidence="6">
    <location>
        <begin position="155"/>
        <end position="383"/>
    </location>
</feature>
<dbReference type="InterPro" id="IPR027417">
    <property type="entry name" value="P-loop_NTPase"/>
</dbReference>
<dbReference type="GO" id="GO:0005524">
    <property type="term" value="F:ATP binding"/>
    <property type="evidence" value="ECO:0007669"/>
    <property type="project" value="UniProtKB-KW"/>
</dbReference>
<evidence type="ECO:0000256" key="3">
    <source>
        <dbReference type="ARBA" id="ARBA00023015"/>
    </source>
</evidence>
<dbReference type="Proteomes" id="UP001321786">
    <property type="component" value="Chromosome"/>
</dbReference>
<keyword evidence="4" id="KW-0238">DNA-binding</keyword>
<dbReference type="GO" id="GO:0043565">
    <property type="term" value="F:sequence-specific DNA binding"/>
    <property type="evidence" value="ECO:0007669"/>
    <property type="project" value="InterPro"/>
</dbReference>
<dbReference type="InterPro" id="IPR000014">
    <property type="entry name" value="PAS"/>
</dbReference>
<dbReference type="KEGG" id="hprf:HLPR_00830"/>
<keyword evidence="1" id="KW-0547">Nucleotide-binding</keyword>
<organism evidence="7 8">
    <name type="scientific">Helicovermis profundi</name>
    <dbReference type="NCBI Taxonomy" id="3065157"/>
    <lineage>
        <taxon>Bacteria</taxon>
        <taxon>Bacillati</taxon>
        <taxon>Bacillota</taxon>
        <taxon>Clostridia</taxon>
        <taxon>Helicovermis</taxon>
    </lineage>
</organism>
<protein>
    <submittedName>
        <fullName evidence="7">Arginine utilization transcriptional regulator RocR</fullName>
    </submittedName>
</protein>
<dbReference type="CDD" id="cd00009">
    <property type="entry name" value="AAA"/>
    <property type="match status" value="1"/>
</dbReference>
<dbReference type="PANTHER" id="PTHR32071">
    <property type="entry name" value="TRANSCRIPTIONAL REGULATORY PROTEIN"/>
    <property type="match status" value="1"/>
</dbReference>
<dbReference type="SUPFAM" id="SSF52540">
    <property type="entry name" value="P-loop containing nucleoside triphosphate hydrolases"/>
    <property type="match status" value="1"/>
</dbReference>
<dbReference type="NCBIfam" id="TIGR00229">
    <property type="entry name" value="sensory_box"/>
    <property type="match status" value="1"/>
</dbReference>
<dbReference type="InterPro" id="IPR002078">
    <property type="entry name" value="Sigma_54_int"/>
</dbReference>
<dbReference type="FunFam" id="3.40.50.300:FF:000006">
    <property type="entry name" value="DNA-binding transcriptional regulator NtrC"/>
    <property type="match status" value="1"/>
</dbReference>
<dbReference type="PANTHER" id="PTHR32071:SF74">
    <property type="entry name" value="TRANSCRIPTIONAL ACTIVATOR ROCR"/>
    <property type="match status" value="1"/>
</dbReference>
<keyword evidence="5" id="KW-0804">Transcription</keyword>
<dbReference type="EMBL" id="AP028654">
    <property type="protein sequence ID" value="BEP27752.1"/>
    <property type="molecule type" value="Genomic_DNA"/>
</dbReference>
<dbReference type="InterPro" id="IPR025662">
    <property type="entry name" value="Sigma_54_int_dom_ATP-bd_1"/>
</dbReference>
<dbReference type="InterPro" id="IPR035965">
    <property type="entry name" value="PAS-like_dom_sf"/>
</dbReference>
<dbReference type="SUPFAM" id="SSF46689">
    <property type="entry name" value="Homeodomain-like"/>
    <property type="match status" value="1"/>
</dbReference>
<dbReference type="Gene3D" id="1.10.8.60">
    <property type="match status" value="1"/>
</dbReference>
<accession>A0AAU9EB38</accession>
<dbReference type="SUPFAM" id="SSF55785">
    <property type="entry name" value="PYP-like sensor domain (PAS domain)"/>
    <property type="match status" value="1"/>
</dbReference>
<dbReference type="InterPro" id="IPR002197">
    <property type="entry name" value="HTH_Fis"/>
</dbReference>
<dbReference type="Pfam" id="PF25601">
    <property type="entry name" value="AAA_lid_14"/>
    <property type="match status" value="1"/>
</dbReference>
<dbReference type="InterPro" id="IPR025944">
    <property type="entry name" value="Sigma_54_int_dom_CS"/>
</dbReference>
<evidence type="ECO:0000256" key="5">
    <source>
        <dbReference type="ARBA" id="ARBA00023163"/>
    </source>
</evidence>
<proteinExistence type="predicted"/>
<dbReference type="InterPro" id="IPR003593">
    <property type="entry name" value="AAA+_ATPase"/>
</dbReference>
<dbReference type="Gene3D" id="3.40.50.300">
    <property type="entry name" value="P-loop containing nucleotide triphosphate hydrolases"/>
    <property type="match status" value="1"/>
</dbReference>
<evidence type="ECO:0000313" key="8">
    <source>
        <dbReference type="Proteomes" id="UP001321786"/>
    </source>
</evidence>
<dbReference type="Gene3D" id="3.30.450.20">
    <property type="entry name" value="PAS domain"/>
    <property type="match status" value="1"/>
</dbReference>